<name>A0A1Y6CNV2_9PROT</name>
<dbReference type="InterPro" id="IPR018727">
    <property type="entry name" value="DUF2267"/>
</dbReference>
<organism evidence="1 2">
    <name type="scientific">Tistlia consotensis USBA 355</name>
    <dbReference type="NCBI Taxonomy" id="560819"/>
    <lineage>
        <taxon>Bacteria</taxon>
        <taxon>Pseudomonadati</taxon>
        <taxon>Pseudomonadota</taxon>
        <taxon>Alphaproteobacteria</taxon>
        <taxon>Rhodospirillales</taxon>
        <taxon>Rhodovibrionaceae</taxon>
        <taxon>Tistlia</taxon>
    </lineage>
</organism>
<sequence>MSGCGLHVFDGALQDANLWLKAVMTHLDTPDAQLALTALRGTLHALRDRIGPENAAHLGAQLPTLVRGLYYEGWHPDRAPSRERHKQAFVEHVRRDMPDRLPLDAEAAARAVCFVIWEKLDPGAVCKLMHILPEELHDLWPERAQVRAQQRA</sequence>
<evidence type="ECO:0000313" key="1">
    <source>
        <dbReference type="EMBL" id="SMF79845.1"/>
    </source>
</evidence>
<dbReference type="RefSeq" id="WP_085126408.1">
    <property type="nucleotide sequence ID" value="NZ_FWZX01000040.1"/>
</dbReference>
<proteinExistence type="predicted"/>
<evidence type="ECO:0000313" key="2">
    <source>
        <dbReference type="Proteomes" id="UP000192917"/>
    </source>
</evidence>
<dbReference type="InterPro" id="IPR038282">
    <property type="entry name" value="DUF2267_sf"/>
</dbReference>
<dbReference type="Gene3D" id="1.10.490.110">
    <property type="entry name" value="Uncharacterized conserved protein DUF2267"/>
    <property type="match status" value="1"/>
</dbReference>
<dbReference type="Proteomes" id="UP000192917">
    <property type="component" value="Unassembled WGS sequence"/>
</dbReference>
<keyword evidence="2" id="KW-1185">Reference proteome</keyword>
<protein>
    <submittedName>
        <fullName evidence="1">Uncharacterized conserved protein, DUF2267 family</fullName>
    </submittedName>
</protein>
<reference evidence="1 2" key="1">
    <citation type="submission" date="2017-04" db="EMBL/GenBank/DDBJ databases">
        <authorList>
            <person name="Afonso C.L."/>
            <person name="Miller P.J."/>
            <person name="Scott M.A."/>
            <person name="Spackman E."/>
            <person name="Goraichik I."/>
            <person name="Dimitrov K.M."/>
            <person name="Suarez D.L."/>
            <person name="Swayne D.E."/>
        </authorList>
    </citation>
    <scope>NUCLEOTIDE SEQUENCE [LARGE SCALE GENOMIC DNA]</scope>
    <source>
        <strain evidence="1 2">USBA 355</strain>
    </source>
</reference>
<dbReference type="STRING" id="560819.SAMN05428998_14046"/>
<dbReference type="Pfam" id="PF10025">
    <property type="entry name" value="DUF2267"/>
    <property type="match status" value="1"/>
</dbReference>
<dbReference type="AlphaFoldDB" id="A0A1Y6CNV2"/>
<gene>
    <name evidence="1" type="ORF">SAMN05428998_14046</name>
</gene>
<dbReference type="EMBL" id="FWZX01000040">
    <property type="protein sequence ID" value="SMF79845.1"/>
    <property type="molecule type" value="Genomic_DNA"/>
</dbReference>
<accession>A0A1Y6CNV2</accession>